<dbReference type="AlphaFoldDB" id="A0AAD2ENC6"/>
<sequence length="127" mass="15369">MKLIDYNDMPSRNVIWYFSTNRSYPYIARKDFSDDTFFSRNIAENEVIDITNRVIDLFNMNNSDSFVFGYLPEPYYGPQQMFVADEKYLFIFNEEFECDTVFEKRILESKLRMELKSNNNKTRRTKI</sequence>
<organism evidence="1 2">
    <name type="scientific">Ralstonia mannitolilytica</name>
    <dbReference type="NCBI Taxonomy" id="105219"/>
    <lineage>
        <taxon>Bacteria</taxon>
        <taxon>Pseudomonadati</taxon>
        <taxon>Pseudomonadota</taxon>
        <taxon>Betaproteobacteria</taxon>
        <taxon>Burkholderiales</taxon>
        <taxon>Burkholderiaceae</taxon>
        <taxon>Ralstonia</taxon>
    </lineage>
</organism>
<proteinExistence type="predicted"/>
<gene>
    <name evidence="1" type="ORF">R77591_04268</name>
</gene>
<dbReference type="Proteomes" id="UP001190002">
    <property type="component" value="Unassembled WGS sequence"/>
</dbReference>
<evidence type="ECO:0000313" key="2">
    <source>
        <dbReference type="Proteomes" id="UP001190002"/>
    </source>
</evidence>
<dbReference type="EMBL" id="CATVXE010000024">
    <property type="protein sequence ID" value="CAJ0694541.1"/>
    <property type="molecule type" value="Genomic_DNA"/>
</dbReference>
<comment type="caution">
    <text evidence="1">The sequence shown here is derived from an EMBL/GenBank/DDBJ whole genome shotgun (WGS) entry which is preliminary data.</text>
</comment>
<reference evidence="1" key="1">
    <citation type="submission" date="2023-07" db="EMBL/GenBank/DDBJ databases">
        <authorList>
            <person name="Peeters C."/>
        </authorList>
    </citation>
    <scope>NUCLEOTIDE SEQUENCE</scope>
    <source>
        <strain evidence="1">R-77591</strain>
    </source>
</reference>
<protein>
    <submittedName>
        <fullName evidence="1">Uncharacterized protein</fullName>
    </submittedName>
</protein>
<name>A0AAD2ENC6_9RALS</name>
<accession>A0AAD2ENC6</accession>
<dbReference type="RefSeq" id="WP_175843124.1">
    <property type="nucleotide sequence ID" value="NZ_CATVXE010000024.1"/>
</dbReference>
<evidence type="ECO:0000313" key="1">
    <source>
        <dbReference type="EMBL" id="CAJ0694541.1"/>
    </source>
</evidence>